<evidence type="ECO:0000256" key="2">
    <source>
        <dbReference type="ARBA" id="ARBA00022485"/>
    </source>
</evidence>
<keyword evidence="3" id="KW-0479">Metal-binding</keyword>
<dbReference type="GO" id="GO:0046872">
    <property type="term" value="F:metal ion binding"/>
    <property type="evidence" value="ECO:0007669"/>
    <property type="project" value="UniProtKB-KW"/>
</dbReference>
<evidence type="ECO:0000256" key="5">
    <source>
        <dbReference type="ARBA" id="ARBA00022982"/>
    </source>
</evidence>
<keyword evidence="8" id="KW-1133">Transmembrane helix</keyword>
<keyword evidence="7" id="KW-0411">Iron-sulfur</keyword>
<keyword evidence="5" id="KW-0249">Electron transport</keyword>
<keyword evidence="8" id="KW-0472">Membrane</keyword>
<feature type="domain" description="4Fe-4S ferredoxin-type" evidence="9">
    <location>
        <begin position="225"/>
        <end position="255"/>
    </location>
</feature>
<dbReference type="PROSITE" id="PS51379">
    <property type="entry name" value="4FE4S_FER_2"/>
    <property type="match status" value="2"/>
</dbReference>
<proteinExistence type="predicted"/>
<gene>
    <name evidence="10" type="primary">napH</name>
    <name evidence="10" type="ORF">EDI28_08405</name>
</gene>
<dbReference type="NCBIfam" id="NF007013">
    <property type="entry name" value="PRK09477.1"/>
    <property type="match status" value="1"/>
</dbReference>
<dbReference type="InterPro" id="IPR017900">
    <property type="entry name" value="4Fe4S_Fe_S_CS"/>
</dbReference>
<feature type="domain" description="4Fe-4S ferredoxin-type" evidence="9">
    <location>
        <begin position="257"/>
        <end position="286"/>
    </location>
</feature>
<evidence type="ECO:0000256" key="8">
    <source>
        <dbReference type="SAM" id="Phobius"/>
    </source>
</evidence>
<dbReference type="PANTHER" id="PTHR30176">
    <property type="entry name" value="FERREDOXIN-TYPE PROTEIN NAPH"/>
    <property type="match status" value="1"/>
</dbReference>
<dbReference type="GO" id="GO:0005886">
    <property type="term" value="C:plasma membrane"/>
    <property type="evidence" value="ECO:0007669"/>
    <property type="project" value="TreeGrafter"/>
</dbReference>
<reference evidence="10 11" key="1">
    <citation type="submission" date="2018-11" db="EMBL/GenBank/DDBJ databases">
        <title>Photobacterium sp. BEI247 sp. nov., a marine bacterium isolated from Yongle Blue Hole in the South China Sea.</title>
        <authorList>
            <person name="Wang X."/>
        </authorList>
    </citation>
    <scope>NUCLEOTIDE SEQUENCE [LARGE SCALE GENOMIC DNA]</scope>
    <source>
        <strain evidence="11">BEI247</strain>
    </source>
</reference>
<evidence type="ECO:0000256" key="1">
    <source>
        <dbReference type="ARBA" id="ARBA00022448"/>
    </source>
</evidence>
<dbReference type="Proteomes" id="UP000287563">
    <property type="component" value="Unassembled WGS sequence"/>
</dbReference>
<comment type="caution">
    <text evidence="10">The sequence shown here is derived from an EMBL/GenBank/DDBJ whole genome shotgun (WGS) entry which is preliminary data.</text>
</comment>
<keyword evidence="8" id="KW-0812">Transmembrane</keyword>
<protein>
    <submittedName>
        <fullName evidence="10">Quinol dehydrogenase ferredoxin subunit NapH</fullName>
    </submittedName>
</protein>
<feature type="transmembrane region" description="Helical" evidence="8">
    <location>
        <begin position="179"/>
        <end position="200"/>
    </location>
</feature>
<dbReference type="PROSITE" id="PS00198">
    <property type="entry name" value="4FE4S_FER_1"/>
    <property type="match status" value="1"/>
</dbReference>
<keyword evidence="2" id="KW-0004">4Fe-4S</keyword>
<dbReference type="InterPro" id="IPR017896">
    <property type="entry name" value="4Fe4S_Fe-S-bd"/>
</dbReference>
<evidence type="ECO:0000313" key="10">
    <source>
        <dbReference type="EMBL" id="RWX56289.1"/>
    </source>
</evidence>
<evidence type="ECO:0000313" key="11">
    <source>
        <dbReference type="Proteomes" id="UP000287563"/>
    </source>
</evidence>
<evidence type="ECO:0000256" key="3">
    <source>
        <dbReference type="ARBA" id="ARBA00022723"/>
    </source>
</evidence>
<dbReference type="AlphaFoldDB" id="A0A444JTA6"/>
<dbReference type="Gene3D" id="3.30.70.20">
    <property type="match status" value="1"/>
</dbReference>
<keyword evidence="11" id="KW-1185">Reference proteome</keyword>
<dbReference type="NCBIfam" id="TIGR02163">
    <property type="entry name" value="napH"/>
    <property type="match status" value="1"/>
</dbReference>
<keyword evidence="6" id="KW-0408">Iron</keyword>
<evidence type="ECO:0000259" key="9">
    <source>
        <dbReference type="PROSITE" id="PS51379"/>
    </source>
</evidence>
<evidence type="ECO:0000256" key="4">
    <source>
        <dbReference type="ARBA" id="ARBA00022737"/>
    </source>
</evidence>
<dbReference type="InterPro" id="IPR051684">
    <property type="entry name" value="Electron_Trans/Redox"/>
</dbReference>
<keyword evidence="1" id="KW-0813">Transport</keyword>
<name>A0A444JTA6_9GAMM</name>
<dbReference type="RefSeq" id="WP_128783375.1">
    <property type="nucleotide sequence ID" value="NZ_JAKJSG010000110.1"/>
</dbReference>
<dbReference type="OrthoDB" id="9806398at2"/>
<dbReference type="Pfam" id="PF12801">
    <property type="entry name" value="Fer4_5"/>
    <property type="match status" value="2"/>
</dbReference>
<feature type="transmembrane region" description="Helical" evidence="8">
    <location>
        <begin position="148"/>
        <end position="167"/>
    </location>
</feature>
<dbReference type="GO" id="GO:0051539">
    <property type="term" value="F:4 iron, 4 sulfur cluster binding"/>
    <property type="evidence" value="ECO:0007669"/>
    <property type="project" value="UniProtKB-KW"/>
</dbReference>
<evidence type="ECO:0000256" key="7">
    <source>
        <dbReference type="ARBA" id="ARBA00023014"/>
    </source>
</evidence>
<sequence length="293" mass="32384">MAEHFAKKRAVKNRAKDAGKAAVKALGWWKAHRFLLLRRSCQLLIIGLFMVGPTLGVLRGNLSSSSLFDTIPMTDPLILLQTIAAGHLPELTALLGALIVVVFYAVIGPRVFCGWVCPLNMVTDAAAWLRRKLGLKVSYNWSPRLRYWLLPVLLLGSAVSGTVLWSWIDPVAALHRGLIFGMGASWILIVLVFALDLLLVEHGWCGHLCPLGAAYGVIGRKSLIRVTATNREACNKCMDCFNVCPEPEILRQPLKEGDRRVMSQDCISCGRCIDVCSERVLEFKTRIGAKYEG</sequence>
<feature type="transmembrane region" description="Helical" evidence="8">
    <location>
        <begin position="78"/>
        <end position="104"/>
    </location>
</feature>
<dbReference type="SUPFAM" id="SSF54862">
    <property type="entry name" value="4Fe-4S ferredoxins"/>
    <property type="match status" value="1"/>
</dbReference>
<dbReference type="EMBL" id="RJLM01000002">
    <property type="protein sequence ID" value="RWX56289.1"/>
    <property type="molecule type" value="Genomic_DNA"/>
</dbReference>
<keyword evidence="4" id="KW-0677">Repeat</keyword>
<dbReference type="InterPro" id="IPR011886">
    <property type="entry name" value="NapH_MauN"/>
</dbReference>
<organism evidence="10 11">
    <name type="scientific">Photobacterium chitinilyticum</name>
    <dbReference type="NCBI Taxonomy" id="2485123"/>
    <lineage>
        <taxon>Bacteria</taxon>
        <taxon>Pseudomonadati</taxon>
        <taxon>Pseudomonadota</taxon>
        <taxon>Gammaproteobacteria</taxon>
        <taxon>Vibrionales</taxon>
        <taxon>Vibrionaceae</taxon>
        <taxon>Photobacterium</taxon>
    </lineage>
</organism>
<dbReference type="PANTHER" id="PTHR30176:SF3">
    <property type="entry name" value="FERREDOXIN-TYPE PROTEIN NAPH"/>
    <property type="match status" value="1"/>
</dbReference>
<accession>A0A444JTA6</accession>
<dbReference type="Pfam" id="PF13237">
    <property type="entry name" value="Fer4_10"/>
    <property type="match status" value="1"/>
</dbReference>
<feature type="transmembrane region" description="Helical" evidence="8">
    <location>
        <begin position="40"/>
        <end position="58"/>
    </location>
</feature>
<evidence type="ECO:0000256" key="6">
    <source>
        <dbReference type="ARBA" id="ARBA00023004"/>
    </source>
</evidence>